<keyword evidence="2" id="KW-1185">Reference proteome</keyword>
<dbReference type="Proteomes" id="UP000199101">
    <property type="component" value="Unassembled WGS sequence"/>
</dbReference>
<gene>
    <name evidence="1" type="ORF">GA0061103_5691</name>
</gene>
<evidence type="ECO:0000313" key="2">
    <source>
        <dbReference type="Proteomes" id="UP000199101"/>
    </source>
</evidence>
<sequence length="149" mass="15923">MKPTTVRFGRFVVQLGKTSGGTTTYTSPCGFTSKSLQFSKDLNDVQIPDCDDPDAVSWLGRDVASLSAQVSGEGVLAQEAVDDWLEAVESIDSIPVQIILQFPAKTITWTGHLHVSEFTVSGEMGGRVTASVTMNSDGELTRVTTPVTP</sequence>
<dbReference type="EMBL" id="FMAG01000006">
    <property type="protein sequence ID" value="SCB40752.1"/>
    <property type="molecule type" value="Genomic_DNA"/>
</dbReference>
<organism evidence="1 2">
    <name type="scientific">Rhizobium multihospitium</name>
    <dbReference type="NCBI Taxonomy" id="410764"/>
    <lineage>
        <taxon>Bacteria</taxon>
        <taxon>Pseudomonadati</taxon>
        <taxon>Pseudomonadota</taxon>
        <taxon>Alphaproteobacteria</taxon>
        <taxon>Hyphomicrobiales</taxon>
        <taxon>Rhizobiaceae</taxon>
        <taxon>Rhizobium/Agrobacterium group</taxon>
        <taxon>Rhizobium</taxon>
    </lineage>
</organism>
<dbReference type="InterPro" id="IPR011855">
    <property type="entry name" value="Phgtail_TP901_1"/>
</dbReference>
<evidence type="ECO:0000313" key="1">
    <source>
        <dbReference type="EMBL" id="SCB40752.1"/>
    </source>
</evidence>
<name>A0A1C3WL09_9HYPH</name>
<dbReference type="RefSeq" id="WP_092715334.1">
    <property type="nucleotide sequence ID" value="NZ_FMAG01000006.1"/>
</dbReference>
<proteinExistence type="predicted"/>
<dbReference type="OrthoDB" id="7375409at2"/>
<reference evidence="2" key="1">
    <citation type="submission" date="2016-08" db="EMBL/GenBank/DDBJ databases">
        <authorList>
            <person name="Varghese N."/>
            <person name="Submissions Spin"/>
        </authorList>
    </citation>
    <scope>NUCLEOTIDE SEQUENCE [LARGE SCALE GENOMIC DNA]</scope>
    <source>
        <strain evidence="2">HAMBI 2975</strain>
    </source>
</reference>
<dbReference type="AlphaFoldDB" id="A0A1C3WL09"/>
<dbReference type="STRING" id="410764.GA0061103_5691"/>
<accession>A0A1C3WL09</accession>
<protein>
    <submittedName>
        <fullName evidence="1">Phage tail tube protein</fullName>
    </submittedName>
</protein>
<dbReference type="Pfam" id="PF06199">
    <property type="entry name" value="Phage_tail_2"/>
    <property type="match status" value="1"/>
</dbReference>